<organism evidence="2 3">
    <name type="scientific">Catellatospora bangladeshensis</name>
    <dbReference type="NCBI Taxonomy" id="310355"/>
    <lineage>
        <taxon>Bacteria</taxon>
        <taxon>Bacillati</taxon>
        <taxon>Actinomycetota</taxon>
        <taxon>Actinomycetes</taxon>
        <taxon>Micromonosporales</taxon>
        <taxon>Micromonosporaceae</taxon>
        <taxon>Catellatospora</taxon>
    </lineage>
</organism>
<feature type="transmembrane region" description="Helical" evidence="1">
    <location>
        <begin position="121"/>
        <end position="139"/>
    </location>
</feature>
<dbReference type="AlphaFoldDB" id="A0A8J3NMA8"/>
<feature type="transmembrane region" description="Helical" evidence="1">
    <location>
        <begin position="83"/>
        <end position="109"/>
    </location>
</feature>
<keyword evidence="1" id="KW-0812">Transmembrane</keyword>
<comment type="caution">
    <text evidence="2">The sequence shown here is derived from an EMBL/GenBank/DDBJ whole genome shotgun (WGS) entry which is preliminary data.</text>
</comment>
<feature type="transmembrane region" description="Helical" evidence="1">
    <location>
        <begin position="159"/>
        <end position="178"/>
    </location>
</feature>
<name>A0A8J3NMA8_9ACTN</name>
<feature type="transmembrane region" description="Helical" evidence="1">
    <location>
        <begin position="56"/>
        <end position="77"/>
    </location>
</feature>
<gene>
    <name evidence="2" type="ORF">Cba03nite_62320</name>
</gene>
<evidence type="ECO:0000256" key="1">
    <source>
        <dbReference type="SAM" id="Phobius"/>
    </source>
</evidence>
<sequence>MSEWFRRTIVESGRLPLFCFFAGVIGGFVFIRVSVRMIRAQVKWWPGNVTPGNGLHIHHVVFGVIFMLLSGVSSFVVPDELVVWRSILAGLFGVGSALVLDEFALILHLEDVYWSEKGRTSIDAVFVALAVTGLLVLGVRPVGIEDFLRAGTPDGMPTYSLAALAAAASLGLAAITLLKGKIWTGLLGLFIPVLLFVGAIRLARPHSPWARWRYTKATPKAAAKLAKSTWREVQLRRPVIKSKIWLQELVAGHHDAPPQG</sequence>
<feature type="transmembrane region" description="Helical" evidence="1">
    <location>
        <begin position="185"/>
        <end position="203"/>
    </location>
</feature>
<evidence type="ECO:0000313" key="3">
    <source>
        <dbReference type="Proteomes" id="UP000601223"/>
    </source>
</evidence>
<keyword evidence="1" id="KW-0472">Membrane</keyword>
<evidence type="ECO:0000313" key="2">
    <source>
        <dbReference type="EMBL" id="GIF84883.1"/>
    </source>
</evidence>
<keyword evidence="1" id="KW-1133">Transmembrane helix</keyword>
<protein>
    <recommendedName>
        <fullName evidence="4">Integral membrane protein</fullName>
    </recommendedName>
</protein>
<evidence type="ECO:0008006" key="4">
    <source>
        <dbReference type="Google" id="ProtNLM"/>
    </source>
</evidence>
<feature type="transmembrane region" description="Helical" evidence="1">
    <location>
        <begin position="15"/>
        <end position="35"/>
    </location>
</feature>
<dbReference type="EMBL" id="BONF01000041">
    <property type="protein sequence ID" value="GIF84883.1"/>
    <property type="molecule type" value="Genomic_DNA"/>
</dbReference>
<accession>A0A8J3NMA8</accession>
<reference evidence="2 3" key="1">
    <citation type="submission" date="2021-01" db="EMBL/GenBank/DDBJ databases">
        <title>Whole genome shotgun sequence of Catellatospora bangladeshensis NBRC 107357.</title>
        <authorList>
            <person name="Komaki H."/>
            <person name="Tamura T."/>
        </authorList>
    </citation>
    <scope>NUCLEOTIDE SEQUENCE [LARGE SCALE GENOMIC DNA]</scope>
    <source>
        <strain evidence="2 3">NBRC 107357</strain>
    </source>
</reference>
<keyword evidence="3" id="KW-1185">Reference proteome</keyword>
<dbReference type="RefSeq" id="WP_203753861.1">
    <property type="nucleotide sequence ID" value="NZ_BONF01000041.1"/>
</dbReference>
<dbReference type="Proteomes" id="UP000601223">
    <property type="component" value="Unassembled WGS sequence"/>
</dbReference>
<proteinExistence type="predicted"/>